<dbReference type="HAMAP" id="MF_00261">
    <property type="entry name" value="RNApol_arch_Rpo11"/>
    <property type="match status" value="1"/>
</dbReference>
<evidence type="ECO:0000256" key="5">
    <source>
        <dbReference type="ARBA" id="ARBA00025751"/>
    </source>
</evidence>
<dbReference type="InterPro" id="IPR022905">
    <property type="entry name" value="Rpo11-like"/>
</dbReference>
<evidence type="ECO:0000256" key="1">
    <source>
        <dbReference type="ARBA" id="ARBA00004123"/>
    </source>
</evidence>
<gene>
    <name evidence="7" type="ORF">BB559_004227</name>
</gene>
<dbReference type="GO" id="GO:0003677">
    <property type="term" value="F:DNA binding"/>
    <property type="evidence" value="ECO:0007669"/>
    <property type="project" value="InterPro"/>
</dbReference>
<keyword evidence="3" id="KW-0804">Transcription</keyword>
<dbReference type="SUPFAM" id="SSF55257">
    <property type="entry name" value="RBP11-like subunits of RNA polymerase"/>
    <property type="match status" value="1"/>
</dbReference>
<dbReference type="Gene3D" id="3.30.1360.10">
    <property type="entry name" value="RNA polymerase, RBP11-like subunit"/>
    <property type="match status" value="1"/>
</dbReference>
<evidence type="ECO:0000256" key="2">
    <source>
        <dbReference type="ARBA" id="ARBA00022478"/>
    </source>
</evidence>
<dbReference type="PANTHER" id="PTHR13946:SF16">
    <property type="entry name" value="DNA-DIRECTED RNA POLYMERASE II SUBUNIT RPB11"/>
    <property type="match status" value="1"/>
</dbReference>
<feature type="domain" description="DNA-directed RNA polymerase RBP11-like dimerisation" evidence="6">
    <location>
        <begin position="31"/>
        <end position="103"/>
    </location>
</feature>
<dbReference type="Proteomes" id="UP000245699">
    <property type="component" value="Unassembled WGS sequence"/>
</dbReference>
<dbReference type="GO" id="GO:0046983">
    <property type="term" value="F:protein dimerization activity"/>
    <property type="evidence" value="ECO:0007669"/>
    <property type="project" value="InterPro"/>
</dbReference>
<dbReference type="AlphaFoldDB" id="A0A2T9YFY3"/>
<name>A0A2T9YFY3_9FUNG</name>
<organism evidence="7 8">
    <name type="scientific">Furculomyces boomerangus</name>
    <dbReference type="NCBI Taxonomy" id="61424"/>
    <lineage>
        <taxon>Eukaryota</taxon>
        <taxon>Fungi</taxon>
        <taxon>Fungi incertae sedis</taxon>
        <taxon>Zoopagomycota</taxon>
        <taxon>Kickxellomycotina</taxon>
        <taxon>Harpellomycetes</taxon>
        <taxon>Harpellales</taxon>
        <taxon>Harpellaceae</taxon>
        <taxon>Furculomyces</taxon>
    </lineage>
</organism>
<comment type="similarity">
    <text evidence="5">Belongs to the archaeal Rpo11/eukaryotic RPB11/RPC19 RNA polymerase subunit family.</text>
</comment>
<evidence type="ECO:0000256" key="3">
    <source>
        <dbReference type="ARBA" id="ARBA00023163"/>
    </source>
</evidence>
<dbReference type="InterPro" id="IPR037685">
    <property type="entry name" value="RBP11"/>
</dbReference>
<evidence type="ECO:0000313" key="7">
    <source>
        <dbReference type="EMBL" id="PVU91251.1"/>
    </source>
</evidence>
<comment type="subcellular location">
    <subcellularLocation>
        <location evidence="1">Nucleus</location>
    </subcellularLocation>
</comment>
<sequence length="161" mass="18252">MNAPERFEMFVLPDGVKKIEMTPDPKIPNCTTFEIRMEDHTIANSIRYKLLENKNVIFAGYSMPHPLEYRVLIRVQTSANTKPLDAFQEAIQGLIVDFDNLRNKFEIEISRVRSMAGDSTGTFGGYGEFGMNQVVDPNMNSGMYDMMDGNAGINDDHDIDF</sequence>
<keyword evidence="8" id="KW-1185">Reference proteome</keyword>
<dbReference type="CDD" id="cd06926">
    <property type="entry name" value="RNAP_II_RPB11"/>
    <property type="match status" value="1"/>
</dbReference>
<proteinExistence type="inferred from homology"/>
<comment type="caution">
    <text evidence="7">The sequence shown here is derived from an EMBL/GenBank/DDBJ whole genome shotgun (WGS) entry which is preliminary data.</text>
</comment>
<dbReference type="OrthoDB" id="10248581at2759"/>
<dbReference type="InterPro" id="IPR009025">
    <property type="entry name" value="RBP11-like_dimer"/>
</dbReference>
<dbReference type="InterPro" id="IPR036603">
    <property type="entry name" value="RBP11-like"/>
</dbReference>
<evidence type="ECO:0000256" key="4">
    <source>
        <dbReference type="ARBA" id="ARBA00023242"/>
    </source>
</evidence>
<evidence type="ECO:0000259" key="6">
    <source>
        <dbReference type="Pfam" id="PF13656"/>
    </source>
</evidence>
<accession>A0A2T9YFY3</accession>
<dbReference type="GO" id="GO:0003899">
    <property type="term" value="F:DNA-directed RNA polymerase activity"/>
    <property type="evidence" value="ECO:0007669"/>
    <property type="project" value="InterPro"/>
</dbReference>
<dbReference type="EMBL" id="MBFT01000433">
    <property type="protein sequence ID" value="PVU91251.1"/>
    <property type="molecule type" value="Genomic_DNA"/>
</dbReference>
<keyword evidence="4" id="KW-0539">Nucleus</keyword>
<dbReference type="Pfam" id="PF13656">
    <property type="entry name" value="RNA_pol_L_2"/>
    <property type="match status" value="1"/>
</dbReference>
<dbReference type="InterPro" id="IPR008193">
    <property type="entry name" value="RNA_pol_Rpb11_13-16kDa_CS"/>
</dbReference>
<keyword evidence="2" id="KW-0240">DNA-directed RNA polymerase</keyword>
<dbReference type="STRING" id="61424.A0A2T9YFY3"/>
<protein>
    <recommendedName>
        <fullName evidence="6">DNA-directed RNA polymerase RBP11-like dimerisation domain-containing protein</fullName>
    </recommendedName>
</protein>
<dbReference type="GO" id="GO:0006366">
    <property type="term" value="P:transcription by RNA polymerase II"/>
    <property type="evidence" value="ECO:0007669"/>
    <property type="project" value="InterPro"/>
</dbReference>
<dbReference type="GO" id="GO:0005665">
    <property type="term" value="C:RNA polymerase II, core complex"/>
    <property type="evidence" value="ECO:0007669"/>
    <property type="project" value="InterPro"/>
</dbReference>
<reference evidence="7 8" key="1">
    <citation type="journal article" date="2018" name="MBio">
        <title>Comparative Genomics Reveals the Core Gene Toolbox for the Fungus-Insect Symbiosis.</title>
        <authorList>
            <person name="Wang Y."/>
            <person name="Stata M."/>
            <person name="Wang W."/>
            <person name="Stajich J.E."/>
            <person name="White M.M."/>
            <person name="Moncalvo J.M."/>
        </authorList>
    </citation>
    <scope>NUCLEOTIDE SEQUENCE [LARGE SCALE GENOMIC DNA]</scope>
    <source>
        <strain evidence="7 8">AUS-77-4</strain>
    </source>
</reference>
<dbReference type="PANTHER" id="PTHR13946">
    <property type="entry name" value="DNA-DIRECTED RNA POLYMERASE I,II,III"/>
    <property type="match status" value="1"/>
</dbReference>
<evidence type="ECO:0000313" key="8">
    <source>
        <dbReference type="Proteomes" id="UP000245699"/>
    </source>
</evidence>
<dbReference type="PROSITE" id="PS01154">
    <property type="entry name" value="RNA_POL_L_13KD"/>
    <property type="match status" value="1"/>
</dbReference>